<feature type="chain" id="PRO_5011619193" evidence="5">
    <location>
        <begin position="18"/>
        <end position="305"/>
    </location>
</feature>
<evidence type="ECO:0000259" key="6">
    <source>
        <dbReference type="Pfam" id="PF03724"/>
    </source>
</evidence>
<keyword evidence="9" id="KW-1185">Reference proteome</keyword>
<evidence type="ECO:0000256" key="1">
    <source>
        <dbReference type="ARBA" id="ARBA00022729"/>
    </source>
</evidence>
<protein>
    <submittedName>
        <fullName evidence="8">Membrane-bound lysozyme-inhibitor of c-type lysozyme</fullName>
    </submittedName>
</protein>
<dbReference type="InterPro" id="IPR036328">
    <property type="entry name" value="MliC_sf"/>
</dbReference>
<dbReference type="RefSeq" id="WP_092857904.1">
    <property type="nucleotide sequence ID" value="NZ_FOYU01000003.1"/>
</dbReference>
<evidence type="ECO:0000313" key="8">
    <source>
        <dbReference type="EMBL" id="SFR54889.1"/>
    </source>
</evidence>
<keyword evidence="3" id="KW-0564">Palmitate</keyword>
<dbReference type="Pfam" id="PF09864">
    <property type="entry name" value="MliC"/>
    <property type="match status" value="1"/>
</dbReference>
<dbReference type="InterPro" id="IPR018660">
    <property type="entry name" value="MliC"/>
</dbReference>
<name>A0A1I6HK64_9GAMM</name>
<proteinExistence type="predicted"/>
<organism evidence="8 9">
    <name type="scientific">Pseudidiomarina maritima</name>
    <dbReference type="NCBI Taxonomy" id="519453"/>
    <lineage>
        <taxon>Bacteria</taxon>
        <taxon>Pseudomonadati</taxon>
        <taxon>Pseudomonadota</taxon>
        <taxon>Gammaproteobacteria</taxon>
        <taxon>Alteromonadales</taxon>
        <taxon>Idiomarinaceae</taxon>
        <taxon>Pseudidiomarina</taxon>
    </lineage>
</organism>
<keyword evidence="4" id="KW-0449">Lipoprotein</keyword>
<gene>
    <name evidence="8" type="ORF">SAMN04488070_1883</name>
</gene>
<feature type="signal peptide" evidence="5">
    <location>
        <begin position="1"/>
        <end position="17"/>
    </location>
</feature>
<dbReference type="Gene3D" id="2.40.128.270">
    <property type="match status" value="1"/>
</dbReference>
<dbReference type="InterPro" id="IPR053147">
    <property type="entry name" value="Hsp_HslJ-like"/>
</dbReference>
<feature type="domain" description="C-type lysozyme inhibitor" evidence="7">
    <location>
        <begin position="30"/>
        <end position="92"/>
    </location>
</feature>
<dbReference type="EMBL" id="FOYU01000003">
    <property type="protein sequence ID" value="SFR54889.1"/>
    <property type="molecule type" value="Genomic_DNA"/>
</dbReference>
<reference evidence="9" key="1">
    <citation type="submission" date="2016-10" db="EMBL/GenBank/DDBJ databases">
        <authorList>
            <person name="Varghese N."/>
            <person name="Submissions S."/>
        </authorList>
    </citation>
    <scope>NUCLEOTIDE SEQUENCE [LARGE SCALE GENOMIC DNA]</scope>
    <source>
        <strain evidence="9">CGMCC 1.7285</strain>
    </source>
</reference>
<dbReference type="Pfam" id="PF03724">
    <property type="entry name" value="META"/>
    <property type="match status" value="1"/>
</dbReference>
<evidence type="ECO:0000256" key="2">
    <source>
        <dbReference type="ARBA" id="ARBA00023136"/>
    </source>
</evidence>
<evidence type="ECO:0000313" key="9">
    <source>
        <dbReference type="Proteomes" id="UP000199424"/>
    </source>
</evidence>
<dbReference type="PANTHER" id="PTHR35535">
    <property type="entry name" value="HEAT SHOCK PROTEIN HSLJ"/>
    <property type="match status" value="1"/>
</dbReference>
<keyword evidence="2" id="KW-0472">Membrane</keyword>
<dbReference type="SUPFAM" id="SSF141488">
    <property type="entry name" value="YdhA-like"/>
    <property type="match status" value="1"/>
</dbReference>
<dbReference type="PANTHER" id="PTHR35535:SF1">
    <property type="entry name" value="HEAT SHOCK PROTEIN HSLJ"/>
    <property type="match status" value="1"/>
</dbReference>
<dbReference type="AlphaFoldDB" id="A0A1I6HK64"/>
<feature type="domain" description="DUF306" evidence="6">
    <location>
        <begin position="206"/>
        <end position="301"/>
    </location>
</feature>
<dbReference type="Proteomes" id="UP000199424">
    <property type="component" value="Unassembled WGS sequence"/>
</dbReference>
<evidence type="ECO:0000256" key="3">
    <source>
        <dbReference type="ARBA" id="ARBA00023139"/>
    </source>
</evidence>
<sequence>MRLIHALSALGSMIVLTACDSSPQSTNVSYGCGALDVQATYSSEHVELKFGDQRVKLDAKKSASGALYSNQQRELEFWNKGSHAQLTIAGQAYPLCIDKTELPQQFSARGNEPFWLVHVNNGSASLRQPSGDRDYPQVDISKVSDTSDNTWEVKLKEDETLHISATVCQDSMSGMPYPFTAKLNRNGSTFGGCAGEPHRLITGVSWQLHASALEQAPSIQFMSDNVVFGYSGCNRFQGEYQLTGEGLSFKPLAATKMMCAPEQMDAEQAMFEALDKITHFTVGDNGNTLQLRNNEDTLLRFIKAS</sequence>
<dbReference type="PROSITE" id="PS51257">
    <property type="entry name" value="PROKAR_LIPOPROTEIN"/>
    <property type="match status" value="1"/>
</dbReference>
<evidence type="ECO:0000259" key="7">
    <source>
        <dbReference type="Pfam" id="PF09864"/>
    </source>
</evidence>
<dbReference type="InterPro" id="IPR005184">
    <property type="entry name" value="DUF306_Meta_HslJ"/>
</dbReference>
<accession>A0A1I6HK64</accession>
<dbReference type="Gene3D" id="2.40.128.200">
    <property type="match status" value="1"/>
</dbReference>
<evidence type="ECO:0000256" key="4">
    <source>
        <dbReference type="ARBA" id="ARBA00023288"/>
    </source>
</evidence>
<dbReference type="InterPro" id="IPR038670">
    <property type="entry name" value="HslJ-like_sf"/>
</dbReference>
<evidence type="ECO:0000256" key="5">
    <source>
        <dbReference type="SAM" id="SignalP"/>
    </source>
</evidence>
<keyword evidence="1 5" id="KW-0732">Signal</keyword>